<evidence type="ECO:0000256" key="15">
    <source>
        <dbReference type="ARBA" id="ARBA00023315"/>
    </source>
</evidence>
<comment type="catalytic activity">
    <reaction evidence="1">
        <text>a 1-acyl-sn-glycero-3-phosphate + an acyl-CoA = a 1,2-diacyl-sn-glycero-3-phosphate + CoA</text>
        <dbReference type="Rhea" id="RHEA:19709"/>
        <dbReference type="ChEBI" id="CHEBI:57287"/>
        <dbReference type="ChEBI" id="CHEBI:57970"/>
        <dbReference type="ChEBI" id="CHEBI:58342"/>
        <dbReference type="ChEBI" id="CHEBI:58608"/>
        <dbReference type="EC" id="2.3.1.51"/>
    </reaction>
    <physiologicalReaction direction="left-to-right" evidence="1">
        <dbReference type="Rhea" id="RHEA:19710"/>
    </physiologicalReaction>
</comment>
<evidence type="ECO:0000256" key="24">
    <source>
        <dbReference type="ARBA" id="ARBA00048632"/>
    </source>
</evidence>
<protein>
    <recommendedName>
        <fullName evidence="18">1-acylglycerol-3-phosphate O-acyltransferase ABHD5</fullName>
        <ecNumber evidence="5">2.3.1.51</ecNumber>
    </recommendedName>
    <alternativeName>
        <fullName evidence="19">Abhydrolase domain-containing protein 5</fullName>
    </alternativeName>
</protein>
<evidence type="ECO:0000256" key="8">
    <source>
        <dbReference type="ARBA" id="ARBA00022677"/>
    </source>
</evidence>
<dbReference type="GO" id="GO:0006631">
    <property type="term" value="P:fatty acid metabolic process"/>
    <property type="evidence" value="ECO:0007669"/>
    <property type="project" value="UniProtKB-KW"/>
</dbReference>
<evidence type="ECO:0000256" key="4">
    <source>
        <dbReference type="ARBA" id="ARBA00004502"/>
    </source>
</evidence>
<evidence type="ECO:0000256" key="16">
    <source>
        <dbReference type="ARBA" id="ARBA00036296"/>
    </source>
</evidence>
<evidence type="ECO:0000256" key="1">
    <source>
        <dbReference type="ARBA" id="ARBA00000300"/>
    </source>
</evidence>
<comment type="function">
    <text evidence="20">Coenzyme A-dependent lysophosphatidic acid acyltransferase that catalyzes the transfer of an acyl group on a lysophosphatidic acid. Functions preferentially with 1-oleoyl-lysophosphatidic acid followed by 1-palmitoyl-lysophosphatidic acid, 1-stearoyl-lysophosphatidic acid and 1-arachidonoyl-lysophosphatidic acid as lipid acceptor. Functions preferentially with arachidonoyl-CoA followed by oleoyl-CoA as acyl group donors. Functions in phosphatidic acid biosynthesis. May regulate the cellular storage of triacylglycerol through activation of the phospholipase PNPLA2. Involved in keratinocyte differentiation. Regulates lipid droplet fusion.</text>
</comment>
<evidence type="ECO:0000256" key="5">
    <source>
        <dbReference type="ARBA" id="ARBA00013211"/>
    </source>
</evidence>
<dbReference type="GO" id="GO:0003841">
    <property type="term" value="F:1-acylglycerol-3-phosphate O-acyltransferase activity"/>
    <property type="evidence" value="ECO:0007669"/>
    <property type="project" value="UniProtKB-EC"/>
</dbReference>
<keyword evidence="10" id="KW-0221">Differentiation</keyword>
<evidence type="ECO:0000256" key="21">
    <source>
        <dbReference type="ARBA" id="ARBA00047525"/>
    </source>
</evidence>
<dbReference type="GO" id="GO:0010898">
    <property type="term" value="P:positive regulation of triglyceride catabolic process"/>
    <property type="evidence" value="ECO:0007669"/>
    <property type="project" value="TreeGrafter"/>
</dbReference>
<comment type="catalytic activity">
    <reaction evidence="2">
        <text>1-(9Z-octadecenoyl)-sn-glycero-3-phosphate + hexadecanoyl-CoA = 1-(9Z)-octadecenoyl-2-hexadecanoyl-sn-glycero-3-phosphate + CoA</text>
        <dbReference type="Rhea" id="RHEA:37143"/>
        <dbReference type="ChEBI" id="CHEBI:57287"/>
        <dbReference type="ChEBI" id="CHEBI:57379"/>
        <dbReference type="ChEBI" id="CHEBI:74544"/>
        <dbReference type="ChEBI" id="CHEBI:74551"/>
    </reaction>
    <physiologicalReaction direction="left-to-right" evidence="2">
        <dbReference type="Rhea" id="RHEA:37144"/>
    </physiologicalReaction>
</comment>
<keyword evidence="15" id="KW-0012">Acyltransferase</keyword>
<evidence type="ECO:0000256" key="6">
    <source>
        <dbReference type="ARBA" id="ARBA00022490"/>
    </source>
</evidence>
<evidence type="ECO:0000256" key="13">
    <source>
        <dbReference type="ARBA" id="ARBA00023209"/>
    </source>
</evidence>
<keyword evidence="13" id="KW-0594">Phospholipid biosynthesis</keyword>
<dbReference type="InterPro" id="IPR000073">
    <property type="entry name" value="AB_hydrolase_1"/>
</dbReference>
<keyword evidence="29" id="KW-1185">Reference proteome</keyword>
<keyword evidence="11" id="KW-0276">Fatty acid metabolism</keyword>
<dbReference type="GO" id="GO:0052689">
    <property type="term" value="F:carboxylic ester hydrolase activity"/>
    <property type="evidence" value="ECO:0007669"/>
    <property type="project" value="TreeGrafter"/>
</dbReference>
<dbReference type="InterPro" id="IPR029058">
    <property type="entry name" value="AB_hydrolase_fold"/>
</dbReference>
<dbReference type="GO" id="GO:0006654">
    <property type="term" value="P:phosphatidic acid biosynthetic process"/>
    <property type="evidence" value="ECO:0007669"/>
    <property type="project" value="TreeGrafter"/>
</dbReference>
<dbReference type="GO" id="GO:0030154">
    <property type="term" value="P:cell differentiation"/>
    <property type="evidence" value="ECO:0007669"/>
    <property type="project" value="UniProtKB-KW"/>
</dbReference>
<evidence type="ECO:0000256" key="11">
    <source>
        <dbReference type="ARBA" id="ARBA00022832"/>
    </source>
</evidence>
<organism evidence="28 29">
    <name type="scientific">Muraenolepis orangiensis</name>
    <name type="common">Patagonian moray cod</name>
    <dbReference type="NCBI Taxonomy" id="630683"/>
    <lineage>
        <taxon>Eukaryota</taxon>
        <taxon>Metazoa</taxon>
        <taxon>Chordata</taxon>
        <taxon>Craniata</taxon>
        <taxon>Vertebrata</taxon>
        <taxon>Euteleostomi</taxon>
        <taxon>Actinopterygii</taxon>
        <taxon>Neopterygii</taxon>
        <taxon>Teleostei</taxon>
        <taxon>Neoteleostei</taxon>
        <taxon>Acanthomorphata</taxon>
        <taxon>Zeiogadaria</taxon>
        <taxon>Gadariae</taxon>
        <taxon>Gadiformes</taxon>
        <taxon>Muraenolepidoidei</taxon>
        <taxon>Muraenolepididae</taxon>
        <taxon>Muraenolepis</taxon>
    </lineage>
</organism>
<gene>
    <name evidence="28" type="ORF">NHX12_001986</name>
</gene>
<comment type="catalytic activity">
    <reaction evidence="21">
        <text>1-hexadecanoyl-sn-glycero-3-phosphate + (9Z)-octadecenoyl-CoA = 1-hexadecanoyl-2-(9Z-octadecenoyl)-sn-glycero-3-phosphate + CoA</text>
        <dbReference type="Rhea" id="RHEA:33187"/>
        <dbReference type="ChEBI" id="CHEBI:57287"/>
        <dbReference type="ChEBI" id="CHEBI:57387"/>
        <dbReference type="ChEBI" id="CHEBI:57518"/>
        <dbReference type="ChEBI" id="CHEBI:64839"/>
    </reaction>
    <physiologicalReaction direction="left-to-right" evidence="21">
        <dbReference type="Rhea" id="RHEA:33188"/>
    </physiologicalReaction>
</comment>
<dbReference type="Gene3D" id="3.40.50.1820">
    <property type="entry name" value="alpha/beta hydrolase"/>
    <property type="match status" value="1"/>
</dbReference>
<evidence type="ECO:0000256" key="14">
    <source>
        <dbReference type="ARBA" id="ARBA00023264"/>
    </source>
</evidence>
<comment type="similarity">
    <text evidence="17">Belongs to the peptidase S33 family. ABHD4/ABHD5 subfamily.</text>
</comment>
<dbReference type="PANTHER" id="PTHR42886">
    <property type="entry name" value="RE40534P-RELATED"/>
    <property type="match status" value="1"/>
</dbReference>
<dbReference type="GO" id="GO:0005811">
    <property type="term" value="C:lipid droplet"/>
    <property type="evidence" value="ECO:0007669"/>
    <property type="project" value="UniProtKB-SubCell"/>
</dbReference>
<evidence type="ECO:0000259" key="27">
    <source>
        <dbReference type="Pfam" id="PF00561"/>
    </source>
</evidence>
<keyword evidence="6" id="KW-0963">Cytoplasm</keyword>
<comment type="catalytic activity">
    <reaction evidence="25">
        <text>1-(9Z-octadecenoyl)-sn-glycero-3-phosphate + (5Z,8Z,11Z,14Z)-eicosatetraenoyl-CoA = 1-(9Z)-octadecenoyl-2-(5Z,8Z,11Z,14Z)-eicosatetraenoyl-sn-glycero-3-phosphate + CoA</text>
        <dbReference type="Rhea" id="RHEA:37443"/>
        <dbReference type="ChEBI" id="CHEBI:57287"/>
        <dbReference type="ChEBI" id="CHEBI:57368"/>
        <dbReference type="ChEBI" id="CHEBI:74544"/>
        <dbReference type="ChEBI" id="CHEBI:74928"/>
    </reaction>
    <physiologicalReaction direction="left-to-right" evidence="25">
        <dbReference type="Rhea" id="RHEA:37444"/>
    </physiologicalReaction>
</comment>
<keyword evidence="14" id="KW-1208">Phospholipid metabolism</keyword>
<evidence type="ECO:0000256" key="7">
    <source>
        <dbReference type="ARBA" id="ARBA00022516"/>
    </source>
</evidence>
<evidence type="ECO:0000313" key="28">
    <source>
        <dbReference type="EMBL" id="KAJ3598476.1"/>
    </source>
</evidence>
<comment type="subcellular location">
    <subcellularLocation>
        <location evidence="3">Cytoplasm</location>
    </subcellularLocation>
    <subcellularLocation>
        <location evidence="4">Lipid droplet</location>
    </subcellularLocation>
</comment>
<dbReference type="PANTHER" id="PTHR42886:SF34">
    <property type="entry name" value="1-ACYLGLYCEROL-3-PHOSPHATE O-ACYLTRANSFERASE ABHD5"/>
    <property type="match status" value="1"/>
</dbReference>
<dbReference type="GO" id="GO:0055088">
    <property type="term" value="P:lipid homeostasis"/>
    <property type="evidence" value="ECO:0007669"/>
    <property type="project" value="TreeGrafter"/>
</dbReference>
<reference evidence="28" key="1">
    <citation type="submission" date="2022-07" db="EMBL/GenBank/DDBJ databases">
        <title>Chromosome-level genome of Muraenolepis orangiensis.</title>
        <authorList>
            <person name="Kim J."/>
        </authorList>
    </citation>
    <scope>NUCLEOTIDE SEQUENCE</scope>
    <source>
        <strain evidence="28">KU_S4_2022</strain>
        <tissue evidence="28">Muscle</tissue>
    </source>
</reference>
<comment type="caution">
    <text evidence="28">The sequence shown here is derived from an EMBL/GenBank/DDBJ whole genome shotgun (WGS) entry which is preliminary data.</text>
</comment>
<comment type="catalytic activity">
    <reaction evidence="24">
        <text>1-(5Z,8Z,11Z,14Z-eicosatetraenoyl)-sn-glycero-3-phosphate + (9Z)-octadecenoyl-CoA = 1-(5Z,8Z,11Z,14Z)-eicosatetraenoyl-2-(9Z)-octadecenoyl-sn-glycero-3-phosphate + CoA</text>
        <dbReference type="Rhea" id="RHEA:37455"/>
        <dbReference type="ChEBI" id="CHEBI:57287"/>
        <dbReference type="ChEBI" id="CHEBI:57387"/>
        <dbReference type="ChEBI" id="CHEBI:74938"/>
        <dbReference type="ChEBI" id="CHEBI:74941"/>
    </reaction>
    <physiologicalReaction direction="left-to-right" evidence="24">
        <dbReference type="Rhea" id="RHEA:37456"/>
    </physiologicalReaction>
</comment>
<comment type="catalytic activity">
    <reaction evidence="26">
        <text>1-(9Z-octadecenoyl)-sn-glycero-3-phosphate + (9Z)-octadecenoyl-CoA = 1,2-di-(9Z-octadecenoyl)-sn-glycero-3-phosphate + CoA</text>
        <dbReference type="Rhea" id="RHEA:37131"/>
        <dbReference type="ChEBI" id="CHEBI:57287"/>
        <dbReference type="ChEBI" id="CHEBI:57387"/>
        <dbReference type="ChEBI" id="CHEBI:74544"/>
        <dbReference type="ChEBI" id="CHEBI:74546"/>
    </reaction>
    <physiologicalReaction direction="left-to-right" evidence="26">
        <dbReference type="Rhea" id="RHEA:37132"/>
    </physiologicalReaction>
</comment>
<evidence type="ECO:0000256" key="9">
    <source>
        <dbReference type="ARBA" id="ARBA00022679"/>
    </source>
</evidence>
<dbReference type="GO" id="GO:0010891">
    <property type="term" value="P:negative regulation of triglyceride storage"/>
    <property type="evidence" value="ECO:0007669"/>
    <property type="project" value="TreeGrafter"/>
</dbReference>
<dbReference type="GO" id="GO:0005739">
    <property type="term" value="C:mitochondrion"/>
    <property type="evidence" value="ECO:0007669"/>
    <property type="project" value="TreeGrafter"/>
</dbReference>
<evidence type="ECO:0000256" key="19">
    <source>
        <dbReference type="ARBA" id="ARBA00042413"/>
    </source>
</evidence>
<evidence type="ECO:0000256" key="17">
    <source>
        <dbReference type="ARBA" id="ARBA00038097"/>
    </source>
</evidence>
<evidence type="ECO:0000256" key="2">
    <source>
        <dbReference type="ARBA" id="ARBA00000816"/>
    </source>
</evidence>
<accession>A0A9Q0E1H6</accession>
<dbReference type="AlphaFoldDB" id="A0A9Q0E1H6"/>
<keyword evidence="9" id="KW-0808">Transferase</keyword>
<evidence type="ECO:0000313" key="29">
    <source>
        <dbReference type="Proteomes" id="UP001148018"/>
    </source>
</evidence>
<evidence type="ECO:0000256" key="18">
    <source>
        <dbReference type="ARBA" id="ARBA00040731"/>
    </source>
</evidence>
<dbReference type="PRINTS" id="PR00111">
    <property type="entry name" value="ABHYDROLASE"/>
</dbReference>
<comment type="catalytic activity">
    <reaction evidence="16">
        <text>1-(9Z-octadecenoyl)-sn-glycero-3-phosphate + octadecanoyl-CoA = 1-(9Z-octadecenoyl)-2-octadecanoyl-sn-glycero-3-phosphate + CoA</text>
        <dbReference type="Rhea" id="RHEA:37147"/>
        <dbReference type="ChEBI" id="CHEBI:57287"/>
        <dbReference type="ChEBI" id="CHEBI:57394"/>
        <dbReference type="ChEBI" id="CHEBI:74544"/>
        <dbReference type="ChEBI" id="CHEBI:74552"/>
    </reaction>
    <physiologicalReaction direction="left-to-right" evidence="16">
        <dbReference type="Rhea" id="RHEA:37148"/>
    </physiologicalReaction>
</comment>
<evidence type="ECO:0000256" key="3">
    <source>
        <dbReference type="ARBA" id="ARBA00004496"/>
    </source>
</evidence>
<sequence length="179" mass="19681">MAEPTTDTGLYSSVLVILDSTLRSLWIPNWLPAWCPTSQNQLSAAEDQMLRCIKGQLSKQFVPVANGNLVWTLALESSNAAGRHKTPVVLLHGFGGGVGLWAHNLDALSQRRPVYALDLLGFGQSSRPHFPDDAEQAEEQFVEAIEQWRAQLGLEAMILLGHNLGGYLATSYALKHPHR</sequence>
<keyword evidence="12" id="KW-0443">Lipid metabolism</keyword>
<evidence type="ECO:0000256" key="22">
    <source>
        <dbReference type="ARBA" id="ARBA00047543"/>
    </source>
</evidence>
<dbReference type="Proteomes" id="UP001148018">
    <property type="component" value="Unassembled WGS sequence"/>
</dbReference>
<keyword evidence="7" id="KW-0444">Lipid biosynthesis</keyword>
<comment type="catalytic activity">
    <reaction evidence="23">
        <text>eicosanoyl-CoA + 1-(9Z-octadecenoyl)-sn-glycero-3-phosphate = 1-(9Z)-octadecenoyl-2-eicosanoyl-sn-glycero-3-phosphate + CoA</text>
        <dbReference type="Rhea" id="RHEA:37451"/>
        <dbReference type="ChEBI" id="CHEBI:57287"/>
        <dbReference type="ChEBI" id="CHEBI:57380"/>
        <dbReference type="ChEBI" id="CHEBI:74544"/>
        <dbReference type="ChEBI" id="CHEBI:74937"/>
    </reaction>
    <physiologicalReaction direction="left-to-right" evidence="23">
        <dbReference type="Rhea" id="RHEA:37452"/>
    </physiologicalReaction>
</comment>
<evidence type="ECO:0000256" key="26">
    <source>
        <dbReference type="ARBA" id="ARBA00049561"/>
    </source>
</evidence>
<evidence type="ECO:0000256" key="10">
    <source>
        <dbReference type="ARBA" id="ARBA00022782"/>
    </source>
</evidence>
<evidence type="ECO:0000256" key="20">
    <source>
        <dbReference type="ARBA" id="ARBA00045357"/>
    </source>
</evidence>
<dbReference type="EMBL" id="JANIIK010000109">
    <property type="protein sequence ID" value="KAJ3598476.1"/>
    <property type="molecule type" value="Genomic_DNA"/>
</dbReference>
<keyword evidence="8" id="KW-0551">Lipid droplet</keyword>
<evidence type="ECO:0000256" key="25">
    <source>
        <dbReference type="ARBA" id="ARBA00048770"/>
    </source>
</evidence>
<dbReference type="Pfam" id="PF00561">
    <property type="entry name" value="Abhydrolase_1"/>
    <property type="match status" value="1"/>
</dbReference>
<comment type="catalytic activity">
    <reaction evidence="22">
        <text>1-octadecanoyl-sn-glycero-3-phosphate + (9Z)-octadecenoyl-CoA = 1-octadecanoyl-2-(9Z-octadecenoyl)-sn-glycero-3-phosphate + CoA</text>
        <dbReference type="Rhea" id="RHEA:37163"/>
        <dbReference type="ChEBI" id="CHEBI:57287"/>
        <dbReference type="ChEBI" id="CHEBI:57387"/>
        <dbReference type="ChEBI" id="CHEBI:74560"/>
        <dbReference type="ChEBI" id="CHEBI:74565"/>
    </reaction>
    <physiologicalReaction direction="left-to-right" evidence="22">
        <dbReference type="Rhea" id="RHEA:37164"/>
    </physiologicalReaction>
</comment>
<dbReference type="EC" id="2.3.1.51" evidence="5"/>
<proteinExistence type="inferred from homology"/>
<evidence type="ECO:0000256" key="12">
    <source>
        <dbReference type="ARBA" id="ARBA00023098"/>
    </source>
</evidence>
<feature type="domain" description="AB hydrolase-1" evidence="27">
    <location>
        <begin position="87"/>
        <end position="179"/>
    </location>
</feature>
<dbReference type="OrthoDB" id="7457040at2759"/>
<name>A0A9Q0E1H6_9TELE</name>
<evidence type="ECO:0000256" key="23">
    <source>
        <dbReference type="ARBA" id="ARBA00047849"/>
    </source>
</evidence>
<dbReference type="SUPFAM" id="SSF53474">
    <property type="entry name" value="alpha/beta-Hydrolases"/>
    <property type="match status" value="1"/>
</dbReference>